<dbReference type="EMBL" id="REGN01004581">
    <property type="protein sequence ID" value="RNA16945.1"/>
    <property type="molecule type" value="Genomic_DNA"/>
</dbReference>
<gene>
    <name evidence="2" type="ORF">BpHYR1_024581</name>
</gene>
<keyword evidence="1" id="KW-1133">Transmembrane helix</keyword>
<protein>
    <submittedName>
        <fullName evidence="2">Uncharacterized protein</fullName>
    </submittedName>
</protein>
<feature type="transmembrane region" description="Helical" evidence="1">
    <location>
        <begin position="6"/>
        <end position="28"/>
    </location>
</feature>
<keyword evidence="3" id="KW-1185">Reference proteome</keyword>
<proteinExistence type="predicted"/>
<keyword evidence="1" id="KW-0472">Membrane</keyword>
<keyword evidence="1" id="KW-0812">Transmembrane</keyword>
<evidence type="ECO:0000313" key="2">
    <source>
        <dbReference type="EMBL" id="RNA16945.1"/>
    </source>
</evidence>
<organism evidence="2 3">
    <name type="scientific">Brachionus plicatilis</name>
    <name type="common">Marine rotifer</name>
    <name type="synonym">Brachionus muelleri</name>
    <dbReference type="NCBI Taxonomy" id="10195"/>
    <lineage>
        <taxon>Eukaryota</taxon>
        <taxon>Metazoa</taxon>
        <taxon>Spiralia</taxon>
        <taxon>Gnathifera</taxon>
        <taxon>Rotifera</taxon>
        <taxon>Eurotatoria</taxon>
        <taxon>Monogononta</taxon>
        <taxon>Pseudotrocha</taxon>
        <taxon>Ploima</taxon>
        <taxon>Brachionidae</taxon>
        <taxon>Brachionus</taxon>
    </lineage>
</organism>
<name>A0A3M7R150_BRAPC</name>
<reference evidence="2 3" key="1">
    <citation type="journal article" date="2018" name="Sci. Rep.">
        <title>Genomic signatures of local adaptation to the degree of environmental predictability in rotifers.</title>
        <authorList>
            <person name="Franch-Gras L."/>
            <person name="Hahn C."/>
            <person name="Garcia-Roger E.M."/>
            <person name="Carmona M.J."/>
            <person name="Serra M."/>
            <person name="Gomez A."/>
        </authorList>
    </citation>
    <scope>NUCLEOTIDE SEQUENCE [LARGE SCALE GENOMIC DNA]</scope>
    <source>
        <strain evidence="2">HYR1</strain>
    </source>
</reference>
<dbReference type="AlphaFoldDB" id="A0A3M7R150"/>
<dbReference type="Proteomes" id="UP000276133">
    <property type="component" value="Unassembled WGS sequence"/>
</dbReference>
<sequence length="92" mass="11156">MYKIEKLIMLISKLFFSLIIFVYIGTALKVHLLKKWKKLSKTDNISMPCQKTSIHRQAWQLNNYNDVYNLDRYLKFRHNSLQKFTDRKDSKN</sequence>
<evidence type="ECO:0000256" key="1">
    <source>
        <dbReference type="SAM" id="Phobius"/>
    </source>
</evidence>
<accession>A0A3M7R150</accession>
<comment type="caution">
    <text evidence="2">The sequence shown here is derived from an EMBL/GenBank/DDBJ whole genome shotgun (WGS) entry which is preliminary data.</text>
</comment>
<evidence type="ECO:0000313" key="3">
    <source>
        <dbReference type="Proteomes" id="UP000276133"/>
    </source>
</evidence>